<dbReference type="PANTHER" id="PTHR43615">
    <property type="entry name" value="PHOSPHOENOLPYRUVATE SYNTHASE-RELATED"/>
    <property type="match status" value="1"/>
</dbReference>
<reference evidence="2" key="1">
    <citation type="submission" date="2025-08" db="UniProtKB">
        <authorList>
            <consortium name="RefSeq"/>
        </authorList>
    </citation>
    <scope>IDENTIFICATION</scope>
    <source>
        <tissue evidence="2">Muscle</tissue>
    </source>
</reference>
<name>A0ABM1RW72_LIMPO</name>
<evidence type="ECO:0000313" key="2">
    <source>
        <dbReference type="RefSeq" id="XP_022235627.1"/>
    </source>
</evidence>
<dbReference type="Proteomes" id="UP000694941">
    <property type="component" value="Unplaced"/>
</dbReference>
<dbReference type="PANTHER" id="PTHR43615:SF1">
    <property type="entry name" value="PPDK_N DOMAIN-CONTAINING PROTEIN"/>
    <property type="match status" value="1"/>
</dbReference>
<organism evidence="1 2">
    <name type="scientific">Limulus polyphemus</name>
    <name type="common">Atlantic horseshoe crab</name>
    <dbReference type="NCBI Taxonomy" id="6850"/>
    <lineage>
        <taxon>Eukaryota</taxon>
        <taxon>Metazoa</taxon>
        <taxon>Ecdysozoa</taxon>
        <taxon>Arthropoda</taxon>
        <taxon>Chelicerata</taxon>
        <taxon>Merostomata</taxon>
        <taxon>Xiphosura</taxon>
        <taxon>Limulidae</taxon>
        <taxon>Limulus</taxon>
    </lineage>
</organism>
<dbReference type="InterPro" id="IPR051549">
    <property type="entry name" value="PEP_Utilizing_Enz"/>
</dbReference>
<dbReference type="RefSeq" id="XP_022235627.1">
    <property type="nucleotide sequence ID" value="XM_022379919.1"/>
</dbReference>
<accession>A0ABM1RW72</accession>
<dbReference type="GeneID" id="111083408"/>
<protein>
    <submittedName>
        <fullName evidence="2">Uncharacterized protein LOC111083408</fullName>
    </submittedName>
</protein>
<gene>
    <name evidence="2" type="primary">LOC111083408</name>
</gene>
<evidence type="ECO:0000313" key="1">
    <source>
        <dbReference type="Proteomes" id="UP000694941"/>
    </source>
</evidence>
<sequence length="144" mass="16396">MCTFNLQSLLIKCVDAYRKAYVYLGEVMTSEGRLSDPRLIFFLTHDEIGQLLKNRSPKLISKAFHRQRLHSKMDHMRFPEIMKGVPRPENIKKTERLDADRSFLCMKGTPVSQGVVKGPATVINFLSEASNIKVCFHGNKTLGI</sequence>
<keyword evidence="1" id="KW-1185">Reference proteome</keyword>
<proteinExistence type="predicted"/>